<feature type="compositionally biased region" description="Basic and acidic residues" evidence="1">
    <location>
        <begin position="23"/>
        <end position="34"/>
    </location>
</feature>
<evidence type="ECO:0000256" key="1">
    <source>
        <dbReference type="SAM" id="MobiDB-lite"/>
    </source>
</evidence>
<feature type="region of interest" description="Disordered" evidence="1">
    <location>
        <begin position="1"/>
        <end position="45"/>
    </location>
</feature>
<accession>A0A8X6XCC5</accession>
<evidence type="ECO:0000313" key="4">
    <source>
        <dbReference type="Proteomes" id="UP000886998"/>
    </source>
</evidence>
<organism evidence="3 4">
    <name type="scientific">Trichonephila inaurata madagascariensis</name>
    <dbReference type="NCBI Taxonomy" id="2747483"/>
    <lineage>
        <taxon>Eukaryota</taxon>
        <taxon>Metazoa</taxon>
        <taxon>Ecdysozoa</taxon>
        <taxon>Arthropoda</taxon>
        <taxon>Chelicerata</taxon>
        <taxon>Arachnida</taxon>
        <taxon>Araneae</taxon>
        <taxon>Araneomorphae</taxon>
        <taxon>Entelegynae</taxon>
        <taxon>Araneoidea</taxon>
        <taxon>Nephilidae</taxon>
        <taxon>Trichonephila</taxon>
        <taxon>Trichonephila inaurata</taxon>
    </lineage>
</organism>
<gene>
    <name evidence="2" type="ORF">TNIN_327851</name>
    <name evidence="3" type="ORF">TNIN_390861</name>
</gene>
<sequence length="74" mass="8254">MIEEPLPLSPAELSSGDIVLPDSEGKVPDFRRSTPDPGTIVHRNDDDDKNWISIVEYFRFGAVEISCGDEMFTV</sequence>
<dbReference type="EMBL" id="BMAV01007212">
    <property type="protein sequence ID" value="GFY49919.1"/>
    <property type="molecule type" value="Genomic_DNA"/>
</dbReference>
<evidence type="ECO:0000313" key="3">
    <source>
        <dbReference type="EMBL" id="GFY49919.1"/>
    </source>
</evidence>
<dbReference type="Proteomes" id="UP000886998">
    <property type="component" value="Unassembled WGS sequence"/>
</dbReference>
<dbReference type="AlphaFoldDB" id="A0A8X6XCC5"/>
<name>A0A8X6XCC5_9ARAC</name>
<protein>
    <submittedName>
        <fullName evidence="3">Uncharacterized protein</fullName>
    </submittedName>
</protein>
<dbReference type="EMBL" id="BMAV01005053">
    <property type="protein sequence ID" value="GFY45788.1"/>
    <property type="molecule type" value="Genomic_DNA"/>
</dbReference>
<evidence type="ECO:0000313" key="2">
    <source>
        <dbReference type="EMBL" id="GFY45788.1"/>
    </source>
</evidence>
<comment type="caution">
    <text evidence="3">The sequence shown here is derived from an EMBL/GenBank/DDBJ whole genome shotgun (WGS) entry which is preliminary data.</text>
</comment>
<keyword evidence="4" id="KW-1185">Reference proteome</keyword>
<reference evidence="3" key="1">
    <citation type="submission" date="2020-08" db="EMBL/GenBank/DDBJ databases">
        <title>Multicomponent nature underlies the extraordinary mechanical properties of spider dragline silk.</title>
        <authorList>
            <person name="Kono N."/>
            <person name="Nakamura H."/>
            <person name="Mori M."/>
            <person name="Yoshida Y."/>
            <person name="Ohtoshi R."/>
            <person name="Malay A.D."/>
            <person name="Moran D.A.P."/>
            <person name="Tomita M."/>
            <person name="Numata K."/>
            <person name="Arakawa K."/>
        </authorList>
    </citation>
    <scope>NUCLEOTIDE SEQUENCE</scope>
</reference>
<dbReference type="OrthoDB" id="6415835at2759"/>
<proteinExistence type="predicted"/>